<organism evidence="1 2">
    <name type="scientific">Eumeta variegata</name>
    <name type="common">Bagworm moth</name>
    <name type="synonym">Eumeta japonica</name>
    <dbReference type="NCBI Taxonomy" id="151549"/>
    <lineage>
        <taxon>Eukaryota</taxon>
        <taxon>Metazoa</taxon>
        <taxon>Ecdysozoa</taxon>
        <taxon>Arthropoda</taxon>
        <taxon>Hexapoda</taxon>
        <taxon>Insecta</taxon>
        <taxon>Pterygota</taxon>
        <taxon>Neoptera</taxon>
        <taxon>Endopterygota</taxon>
        <taxon>Lepidoptera</taxon>
        <taxon>Glossata</taxon>
        <taxon>Ditrysia</taxon>
        <taxon>Tineoidea</taxon>
        <taxon>Psychidae</taxon>
        <taxon>Oiketicinae</taxon>
        <taxon>Eumeta</taxon>
    </lineage>
</organism>
<evidence type="ECO:0000313" key="1">
    <source>
        <dbReference type="EMBL" id="GBP18208.1"/>
    </source>
</evidence>
<gene>
    <name evidence="1" type="ORF">EVAR_9050_1</name>
</gene>
<name>A0A4C1TWA8_EUMVA</name>
<reference evidence="1 2" key="1">
    <citation type="journal article" date="2019" name="Commun. Biol.">
        <title>The bagworm genome reveals a unique fibroin gene that provides high tensile strength.</title>
        <authorList>
            <person name="Kono N."/>
            <person name="Nakamura H."/>
            <person name="Ohtoshi R."/>
            <person name="Tomita M."/>
            <person name="Numata K."/>
            <person name="Arakawa K."/>
        </authorList>
    </citation>
    <scope>NUCLEOTIDE SEQUENCE [LARGE SCALE GENOMIC DNA]</scope>
</reference>
<comment type="caution">
    <text evidence="1">The sequence shown here is derived from an EMBL/GenBank/DDBJ whole genome shotgun (WGS) entry which is preliminary data.</text>
</comment>
<evidence type="ECO:0000313" key="2">
    <source>
        <dbReference type="Proteomes" id="UP000299102"/>
    </source>
</evidence>
<accession>A0A4C1TWA8</accession>
<proteinExistence type="predicted"/>
<keyword evidence="2" id="KW-1185">Reference proteome</keyword>
<dbReference type="Proteomes" id="UP000299102">
    <property type="component" value="Unassembled WGS sequence"/>
</dbReference>
<sequence>MLPKALGGIPTPPARAGAADASTYLCGSCSRGELIQRLSEEAAGGGSASDLKRLPVNKLACPGVRSPFFSALGRYMRYLPLPPPSRIINLRGDIKNI</sequence>
<dbReference type="AlphaFoldDB" id="A0A4C1TWA8"/>
<protein>
    <submittedName>
        <fullName evidence="1">Uncharacterized protein</fullName>
    </submittedName>
</protein>
<dbReference type="EMBL" id="BGZK01000094">
    <property type="protein sequence ID" value="GBP18208.1"/>
    <property type="molecule type" value="Genomic_DNA"/>
</dbReference>